<dbReference type="AlphaFoldDB" id="A0A2M7TAA3"/>
<dbReference type="Proteomes" id="UP000230956">
    <property type="component" value="Unassembled WGS sequence"/>
</dbReference>
<keyword evidence="2" id="KW-0677">Repeat</keyword>
<comment type="caution">
    <text evidence="3">The sequence shown here is derived from an EMBL/GenBank/DDBJ whole genome shotgun (WGS) entry which is preliminary data.</text>
</comment>
<sequence length="219" mass="23032">MIASLNMIYPNVSIGDDALIEAPCVIGKPPRNTAAGELATVIGEHAIIRPFSTIYAGVEIGARFQCGQGVSIREGNTIAEDVSIGTNAVLEYGNKIGSRVRIHTGCFLEDVTLEDDVIIAPHVVFTDDLHPRCPRYSECRGGAIVKCGARIGASVTILPGVTIGENALVGAGSVVTKNVPANAVAVGNPARVIKFIDDLECSSGIFSRPYVWVSQKKAS</sequence>
<name>A0A2M7TAA3_9ACTN</name>
<dbReference type="Pfam" id="PF00132">
    <property type="entry name" value="Hexapep"/>
    <property type="match status" value="1"/>
</dbReference>
<dbReference type="Gene3D" id="2.160.10.10">
    <property type="entry name" value="Hexapeptide repeat proteins"/>
    <property type="match status" value="1"/>
</dbReference>
<reference evidence="4" key="1">
    <citation type="submission" date="2017-09" db="EMBL/GenBank/DDBJ databases">
        <title>Depth-based differentiation of microbial function through sediment-hosted aquifers and enrichment of novel symbionts in the deep terrestrial subsurface.</title>
        <authorList>
            <person name="Probst A.J."/>
            <person name="Ladd B."/>
            <person name="Jarett J.K."/>
            <person name="Geller-Mcgrath D.E."/>
            <person name="Sieber C.M.K."/>
            <person name="Emerson J.B."/>
            <person name="Anantharaman K."/>
            <person name="Thomas B.C."/>
            <person name="Malmstrom R."/>
            <person name="Stieglmeier M."/>
            <person name="Klingl A."/>
            <person name="Woyke T."/>
            <person name="Ryan C.M."/>
            <person name="Banfield J.F."/>
        </authorList>
    </citation>
    <scope>NUCLEOTIDE SEQUENCE [LARGE SCALE GENOMIC DNA]</scope>
</reference>
<dbReference type="PROSITE" id="PS00101">
    <property type="entry name" value="HEXAPEP_TRANSFERASES"/>
    <property type="match status" value="1"/>
</dbReference>
<dbReference type="CDD" id="cd03358">
    <property type="entry name" value="LbH_WxcM_N_like"/>
    <property type="match status" value="1"/>
</dbReference>
<keyword evidence="1 3" id="KW-0808">Transferase</keyword>
<evidence type="ECO:0000256" key="1">
    <source>
        <dbReference type="ARBA" id="ARBA00022679"/>
    </source>
</evidence>
<dbReference type="InterPro" id="IPR011004">
    <property type="entry name" value="Trimer_LpxA-like_sf"/>
</dbReference>
<proteinExistence type="predicted"/>
<evidence type="ECO:0000313" key="3">
    <source>
        <dbReference type="EMBL" id="PIZ41884.1"/>
    </source>
</evidence>
<dbReference type="InterPro" id="IPR050179">
    <property type="entry name" value="Trans_hexapeptide_repeat"/>
</dbReference>
<dbReference type="EMBL" id="PFNG01000038">
    <property type="protein sequence ID" value="PIZ41884.1"/>
    <property type="molecule type" value="Genomic_DNA"/>
</dbReference>
<dbReference type="SUPFAM" id="SSF51161">
    <property type="entry name" value="Trimeric LpxA-like enzymes"/>
    <property type="match status" value="1"/>
</dbReference>
<dbReference type="PANTHER" id="PTHR43300">
    <property type="entry name" value="ACETYLTRANSFERASE"/>
    <property type="match status" value="1"/>
</dbReference>
<dbReference type="PANTHER" id="PTHR43300:SF4">
    <property type="entry name" value="ACYL-[ACYL-CARRIER-PROTEIN]--UDP-N-ACETYLGLUCOSAMINE O-ACYLTRANSFERASE"/>
    <property type="match status" value="1"/>
</dbReference>
<accession>A0A2M7TAA3</accession>
<dbReference type="InterPro" id="IPR018357">
    <property type="entry name" value="Hexapep_transf_CS"/>
</dbReference>
<organism evidence="3 4">
    <name type="scientific">Candidatus Aquicultor secundus</name>
    <dbReference type="NCBI Taxonomy" id="1973895"/>
    <lineage>
        <taxon>Bacteria</taxon>
        <taxon>Bacillati</taxon>
        <taxon>Actinomycetota</taxon>
        <taxon>Candidatus Aquicultoria</taxon>
        <taxon>Candidatus Aquicultorales</taxon>
        <taxon>Candidatus Aquicultoraceae</taxon>
        <taxon>Candidatus Aquicultor</taxon>
    </lineage>
</organism>
<evidence type="ECO:0000256" key="2">
    <source>
        <dbReference type="ARBA" id="ARBA00022737"/>
    </source>
</evidence>
<evidence type="ECO:0000313" key="4">
    <source>
        <dbReference type="Proteomes" id="UP000230956"/>
    </source>
</evidence>
<dbReference type="InterPro" id="IPR001451">
    <property type="entry name" value="Hexapep"/>
</dbReference>
<gene>
    <name evidence="3" type="ORF">COY37_01530</name>
</gene>
<dbReference type="GO" id="GO:0016740">
    <property type="term" value="F:transferase activity"/>
    <property type="evidence" value="ECO:0007669"/>
    <property type="project" value="UniProtKB-KW"/>
</dbReference>
<protein>
    <submittedName>
        <fullName evidence="3">Transferase</fullName>
    </submittedName>
</protein>